<keyword evidence="4" id="KW-0804">Transcription</keyword>
<dbReference type="SMART" id="SM00066">
    <property type="entry name" value="GAL4"/>
    <property type="match status" value="1"/>
</dbReference>
<feature type="region of interest" description="Disordered" evidence="6">
    <location>
        <begin position="204"/>
        <end position="224"/>
    </location>
</feature>
<keyword evidence="3" id="KW-0238">DNA-binding</keyword>
<dbReference type="PROSITE" id="PS00463">
    <property type="entry name" value="ZN2_CY6_FUNGAL_1"/>
    <property type="match status" value="1"/>
</dbReference>
<dbReference type="RefSeq" id="XP_013312807.1">
    <property type="nucleotide sequence ID" value="XM_013457353.1"/>
</dbReference>
<dbReference type="AlphaFoldDB" id="A0A0D2EWK5"/>
<organism evidence="8 9">
    <name type="scientific">Exophiala xenobiotica</name>
    <dbReference type="NCBI Taxonomy" id="348802"/>
    <lineage>
        <taxon>Eukaryota</taxon>
        <taxon>Fungi</taxon>
        <taxon>Dikarya</taxon>
        <taxon>Ascomycota</taxon>
        <taxon>Pezizomycotina</taxon>
        <taxon>Eurotiomycetes</taxon>
        <taxon>Chaetothyriomycetidae</taxon>
        <taxon>Chaetothyriales</taxon>
        <taxon>Herpotrichiellaceae</taxon>
        <taxon>Exophiala</taxon>
    </lineage>
</organism>
<dbReference type="PANTHER" id="PTHR46910">
    <property type="entry name" value="TRANSCRIPTION FACTOR PDR1"/>
    <property type="match status" value="1"/>
</dbReference>
<name>A0A0D2EWK5_9EURO</name>
<dbReference type="CDD" id="cd12148">
    <property type="entry name" value="fungal_TF_MHR"/>
    <property type="match status" value="1"/>
</dbReference>
<dbReference type="HOGENOM" id="CLU_008828_2_0_1"/>
<dbReference type="RefSeq" id="XP_013312808.1">
    <property type="nucleotide sequence ID" value="XM_013457354.1"/>
</dbReference>
<dbReference type="Proteomes" id="UP000054342">
    <property type="component" value="Unassembled WGS sequence"/>
</dbReference>
<evidence type="ECO:0000256" key="6">
    <source>
        <dbReference type="SAM" id="MobiDB-lite"/>
    </source>
</evidence>
<keyword evidence="1" id="KW-0479">Metal-binding</keyword>
<evidence type="ECO:0000313" key="8">
    <source>
        <dbReference type="EMBL" id="KIW52224.1"/>
    </source>
</evidence>
<evidence type="ECO:0000259" key="7">
    <source>
        <dbReference type="PROSITE" id="PS50048"/>
    </source>
</evidence>
<dbReference type="EMBL" id="KN847321">
    <property type="protein sequence ID" value="KIW52224.1"/>
    <property type="molecule type" value="Genomic_DNA"/>
</dbReference>
<proteinExistence type="predicted"/>
<dbReference type="EMBL" id="KN847321">
    <property type="protein sequence ID" value="KIW52223.1"/>
    <property type="molecule type" value="Genomic_DNA"/>
</dbReference>
<feature type="compositionally biased region" description="Basic residues" evidence="6">
    <location>
        <begin position="31"/>
        <end position="40"/>
    </location>
</feature>
<evidence type="ECO:0000256" key="3">
    <source>
        <dbReference type="ARBA" id="ARBA00023125"/>
    </source>
</evidence>
<dbReference type="SMART" id="SM00906">
    <property type="entry name" value="Fungal_trans"/>
    <property type="match status" value="1"/>
</dbReference>
<gene>
    <name evidence="8" type="ORF">PV05_07883</name>
</gene>
<dbReference type="Gene3D" id="4.10.240.10">
    <property type="entry name" value="Zn(2)-C6 fungal-type DNA-binding domain"/>
    <property type="match status" value="1"/>
</dbReference>
<evidence type="ECO:0000256" key="5">
    <source>
        <dbReference type="ARBA" id="ARBA00023242"/>
    </source>
</evidence>
<dbReference type="OrthoDB" id="39175at2759"/>
<dbReference type="SUPFAM" id="SSF57701">
    <property type="entry name" value="Zn2/Cys6 DNA-binding domain"/>
    <property type="match status" value="1"/>
</dbReference>
<dbReference type="PROSITE" id="PS50048">
    <property type="entry name" value="ZN2_CY6_FUNGAL_2"/>
    <property type="match status" value="1"/>
</dbReference>
<keyword evidence="5" id="KW-0539">Nucleus</keyword>
<evidence type="ECO:0000256" key="2">
    <source>
        <dbReference type="ARBA" id="ARBA00023015"/>
    </source>
</evidence>
<protein>
    <recommendedName>
        <fullName evidence="7">Zn(2)-C6 fungal-type domain-containing protein</fullName>
    </recommendedName>
</protein>
<dbReference type="GO" id="GO:0006351">
    <property type="term" value="P:DNA-templated transcription"/>
    <property type="evidence" value="ECO:0007669"/>
    <property type="project" value="InterPro"/>
</dbReference>
<dbReference type="PANTHER" id="PTHR46910:SF13">
    <property type="entry name" value="SPECIFIC TRANSCRIPTION FACTOR, PUTATIVE (AFU_ORTHOLOGUE AFUA_4G06190)-RELATED"/>
    <property type="match status" value="1"/>
</dbReference>
<dbReference type="STRING" id="348802.A0A0D2EWK5"/>
<dbReference type="Pfam" id="PF00172">
    <property type="entry name" value="Zn_clus"/>
    <property type="match status" value="1"/>
</dbReference>
<dbReference type="GO" id="GO:0000981">
    <property type="term" value="F:DNA-binding transcription factor activity, RNA polymerase II-specific"/>
    <property type="evidence" value="ECO:0007669"/>
    <property type="project" value="InterPro"/>
</dbReference>
<dbReference type="InterPro" id="IPR007219">
    <property type="entry name" value="XnlR_reg_dom"/>
</dbReference>
<sequence length="738" mass="81759">MPRGKQDSSGDVPTLKRTALASQSAADSQHSRPRKKRNRYTPHACNRCKAAKVRCDGRLPCSYCSTRDATTCHYTARPLPTFQLGDGPTENDEGQFEQRLSTLLRQQNEKLDLLIKRTERLDATNAFSISGQFESASSPPRVKKPLPLFQSPTSAFCCINIIGAQIEGHGSGNFSNAALLTAVPVCSKSSFSIIQGQILEGETSDLASRNSPDPPGNPSPGSCTLVGTSFAPLQPLDEMEDHEILQMLNDFECMAGITYPILDMVELRLKTQNSLQARQTSGFKYSSGNPPDTLEHCDATMLKLVVAISLLAEGDVHKDLASRLFQSTQSDVQAKVWDAVVDLKDLGLLILVVFYHLHRGTWRVGWRFLGNISRIIFELGLTREIVLARVFPDSKDRVRAINTIWTVFILEQHLSYALGLPNAMQGLRLDSTFPPPVNAPFLKAMIEYARIGREACSALLGDNIMARENHNVWQNSYTSFQCRIDRWALDTTIDFHSAPTNHATESARQYLETLINLRANHMRTLVARAFLCTELRTTAPVDIWSASVDNAADTVHVLSRLDTSSKEYRFHRPQLNHFLISALDLLLFACTSDPSRSAPKSAISLSDATCFKARQSSMVALNLLRTLAEVSDHSKNLWEKTRGVASRLNLTDYLVPDQSAPGQASAFSLVPDPPEFDDANPQIEQMPEILHQFYADYSTLSGSGILPVPLRDNLHSALNNAAEFPESDFFPSSFSSLE</sequence>
<dbReference type="GeneID" id="25329791"/>
<evidence type="ECO:0000313" key="9">
    <source>
        <dbReference type="Proteomes" id="UP000054342"/>
    </source>
</evidence>
<accession>A0A0D2EWK5</accession>
<keyword evidence="9" id="KW-1185">Reference proteome</keyword>
<keyword evidence="2" id="KW-0805">Transcription regulation</keyword>
<evidence type="ECO:0000256" key="1">
    <source>
        <dbReference type="ARBA" id="ARBA00022723"/>
    </source>
</evidence>
<dbReference type="GO" id="GO:0003677">
    <property type="term" value="F:DNA binding"/>
    <property type="evidence" value="ECO:0007669"/>
    <property type="project" value="UniProtKB-KW"/>
</dbReference>
<dbReference type="InterPro" id="IPR001138">
    <property type="entry name" value="Zn2Cys6_DnaBD"/>
</dbReference>
<dbReference type="CDD" id="cd00067">
    <property type="entry name" value="GAL4"/>
    <property type="match status" value="1"/>
</dbReference>
<feature type="domain" description="Zn(2)-C6 fungal-type" evidence="7">
    <location>
        <begin position="44"/>
        <end position="74"/>
    </location>
</feature>
<dbReference type="InterPro" id="IPR050987">
    <property type="entry name" value="AtrR-like"/>
</dbReference>
<evidence type="ECO:0000256" key="4">
    <source>
        <dbReference type="ARBA" id="ARBA00023163"/>
    </source>
</evidence>
<dbReference type="GO" id="GO:0008270">
    <property type="term" value="F:zinc ion binding"/>
    <property type="evidence" value="ECO:0007669"/>
    <property type="project" value="InterPro"/>
</dbReference>
<feature type="region of interest" description="Disordered" evidence="6">
    <location>
        <begin position="1"/>
        <end position="40"/>
    </location>
</feature>
<reference evidence="8 9" key="1">
    <citation type="submission" date="2015-01" db="EMBL/GenBank/DDBJ databases">
        <title>The Genome Sequence of Exophiala xenobiotica CBS118157.</title>
        <authorList>
            <consortium name="The Broad Institute Genomics Platform"/>
            <person name="Cuomo C."/>
            <person name="de Hoog S."/>
            <person name="Gorbushina A."/>
            <person name="Stielow B."/>
            <person name="Teixiera M."/>
            <person name="Abouelleil A."/>
            <person name="Chapman S.B."/>
            <person name="Priest M."/>
            <person name="Young S.K."/>
            <person name="Wortman J."/>
            <person name="Nusbaum C."/>
            <person name="Birren B."/>
        </authorList>
    </citation>
    <scope>NUCLEOTIDE SEQUENCE [LARGE SCALE GENOMIC DNA]</scope>
    <source>
        <strain evidence="8 9">CBS 118157</strain>
    </source>
</reference>
<dbReference type="InterPro" id="IPR036864">
    <property type="entry name" value="Zn2-C6_fun-type_DNA-bd_sf"/>
</dbReference>